<name>A0A0N4UWB9_ENTVE</name>
<dbReference type="EMBL" id="UXUI01007216">
    <property type="protein sequence ID" value="VDD86337.1"/>
    <property type="molecule type" value="Genomic_DNA"/>
</dbReference>
<reference evidence="1 2" key="2">
    <citation type="submission" date="2018-10" db="EMBL/GenBank/DDBJ databases">
        <authorList>
            <consortium name="Pathogen Informatics"/>
        </authorList>
    </citation>
    <scope>NUCLEOTIDE SEQUENCE [LARGE SCALE GENOMIC DNA]</scope>
</reference>
<sequence length="145" mass="16713">MIDAVKDGVEMLFLINHVEDACRYLQAQGLWKESCIFAKYKNPMTLEDYSEMAQKWMEHLILTNTQKGLCCLLALSQRDWDRTLKLLAMASQGHVAKQLEKVLEQYSIAVAKTTEQSPTVLRDEIFLVVMCHWQIQVTAEHILVV</sequence>
<dbReference type="GO" id="GO:0005737">
    <property type="term" value="C:cytoplasm"/>
    <property type="evidence" value="ECO:0007669"/>
    <property type="project" value="TreeGrafter"/>
</dbReference>
<evidence type="ECO:0000313" key="3">
    <source>
        <dbReference type="WBParaSite" id="EVEC_0000177201-mRNA-1"/>
    </source>
</evidence>
<dbReference type="STRING" id="51028.A0A0N4UWB9"/>
<evidence type="ECO:0000313" key="2">
    <source>
        <dbReference type="Proteomes" id="UP000274131"/>
    </source>
</evidence>
<dbReference type="AlphaFoldDB" id="A0A0N4UWB9"/>
<protein>
    <submittedName>
        <fullName evidence="3">Vps16_C domain-containing protein</fullName>
    </submittedName>
</protein>
<organism evidence="3">
    <name type="scientific">Enterobius vermicularis</name>
    <name type="common">Human pinworm</name>
    <dbReference type="NCBI Taxonomy" id="51028"/>
    <lineage>
        <taxon>Eukaryota</taxon>
        <taxon>Metazoa</taxon>
        <taxon>Ecdysozoa</taxon>
        <taxon>Nematoda</taxon>
        <taxon>Chromadorea</taxon>
        <taxon>Rhabditida</taxon>
        <taxon>Spirurina</taxon>
        <taxon>Oxyuridomorpha</taxon>
        <taxon>Oxyuroidea</taxon>
        <taxon>Oxyuridae</taxon>
        <taxon>Enterobius</taxon>
    </lineage>
</organism>
<dbReference type="InterPro" id="IPR039694">
    <property type="entry name" value="WDR11"/>
</dbReference>
<dbReference type="WBParaSite" id="EVEC_0000177201-mRNA-1">
    <property type="protein sequence ID" value="EVEC_0000177201-mRNA-1"/>
    <property type="gene ID" value="EVEC_0000177201"/>
</dbReference>
<reference evidence="3" key="1">
    <citation type="submission" date="2017-02" db="UniProtKB">
        <authorList>
            <consortium name="WormBaseParasite"/>
        </authorList>
    </citation>
    <scope>IDENTIFICATION</scope>
</reference>
<dbReference type="OrthoDB" id="1291858at2759"/>
<dbReference type="Proteomes" id="UP000274131">
    <property type="component" value="Unassembled WGS sequence"/>
</dbReference>
<dbReference type="PANTHER" id="PTHR14593">
    <property type="entry name" value="WD REPEAT-CONTAINING PROTEIN 11"/>
    <property type="match status" value="1"/>
</dbReference>
<dbReference type="PANTHER" id="PTHR14593:SF5">
    <property type="entry name" value="WD REPEAT-CONTAINING PROTEIN 11"/>
    <property type="match status" value="1"/>
</dbReference>
<gene>
    <name evidence="1" type="ORF">EVEC_LOCUS1480</name>
</gene>
<proteinExistence type="predicted"/>
<keyword evidence="2" id="KW-1185">Reference proteome</keyword>
<accession>A0A0N4UWB9</accession>
<evidence type="ECO:0000313" key="1">
    <source>
        <dbReference type="EMBL" id="VDD86337.1"/>
    </source>
</evidence>